<accession>A0A1I2EF34</accession>
<dbReference type="InterPro" id="IPR036129">
    <property type="entry name" value="Glycerate_kinase_sf"/>
</dbReference>
<dbReference type="InterPro" id="IPR018193">
    <property type="entry name" value="Glyc_kinase_flavodox-like_fold"/>
</dbReference>
<dbReference type="GO" id="GO:0008887">
    <property type="term" value="F:glycerate kinase activity"/>
    <property type="evidence" value="ECO:0007669"/>
    <property type="project" value="UniProtKB-UniRule"/>
</dbReference>
<protein>
    <submittedName>
        <fullName evidence="5">Glycerate kinase</fullName>
    </submittedName>
</protein>
<evidence type="ECO:0000256" key="2">
    <source>
        <dbReference type="ARBA" id="ARBA00022679"/>
    </source>
</evidence>
<dbReference type="Gene3D" id="3.40.50.10350">
    <property type="entry name" value="Glycerate kinase, domain 1"/>
    <property type="match status" value="1"/>
</dbReference>
<gene>
    <name evidence="5" type="ORF">SAMN05444380_12236</name>
</gene>
<dbReference type="InterPro" id="IPR004381">
    <property type="entry name" value="Glycerate_kinase"/>
</dbReference>
<evidence type="ECO:0000313" key="5">
    <source>
        <dbReference type="EMBL" id="SFE90850.1"/>
    </source>
</evidence>
<dbReference type="GO" id="GO:0031388">
    <property type="term" value="P:organic acid phosphorylation"/>
    <property type="evidence" value="ECO:0007669"/>
    <property type="project" value="UniProtKB-UniRule"/>
</dbReference>
<dbReference type="Gene3D" id="3.90.1510.10">
    <property type="entry name" value="Glycerate kinase, domain 2"/>
    <property type="match status" value="1"/>
</dbReference>
<evidence type="ECO:0000256" key="1">
    <source>
        <dbReference type="ARBA" id="ARBA00006284"/>
    </source>
</evidence>
<dbReference type="PIRSF" id="PIRSF006078">
    <property type="entry name" value="GlxK"/>
    <property type="match status" value="1"/>
</dbReference>
<dbReference type="RefSeq" id="WP_010528567.1">
    <property type="nucleotide sequence ID" value="NZ_AFSL01000088.1"/>
</dbReference>
<dbReference type="SUPFAM" id="SSF110738">
    <property type="entry name" value="Glycerate kinase I"/>
    <property type="match status" value="1"/>
</dbReference>
<name>A0A1I2EF34_9BACT</name>
<keyword evidence="3 4" id="KW-0418">Kinase</keyword>
<dbReference type="STRING" id="385682.SAMN05444380_12236"/>
<evidence type="ECO:0000256" key="3">
    <source>
        <dbReference type="ARBA" id="ARBA00022777"/>
    </source>
</evidence>
<dbReference type="PANTHER" id="PTHR21599">
    <property type="entry name" value="GLYCERATE KINASE"/>
    <property type="match status" value="1"/>
</dbReference>
<organism evidence="5 6">
    <name type="scientific">Thermophagus xiamenensis</name>
    <dbReference type="NCBI Taxonomy" id="385682"/>
    <lineage>
        <taxon>Bacteria</taxon>
        <taxon>Pseudomonadati</taxon>
        <taxon>Bacteroidota</taxon>
        <taxon>Bacteroidia</taxon>
        <taxon>Marinilabiliales</taxon>
        <taxon>Marinilabiliaceae</taxon>
        <taxon>Thermophagus</taxon>
    </lineage>
</organism>
<sequence length="369" mass="40115">MKVLIAPDSFKGSISAFDAAEAIRDGLREVVPNIGCRLFPLADGGEGTLQVISRFWKGQLIIDEVPNALGQDVWAKRGSFNDGSTAVIELAEASGIAGLEQKNPRKASTYGTGIQIRKAIEEGAKEIILTLGGSATVDAGTGLMEALGCLFFDFYGNVCSIRHNHLYGYSRVELKFARQFLEQVKWTVLADVVNPLIGTAGAFRIFGPQKGLRVEEVPLLEERVRRWALMLDPERGLSTLQVSGVGAAGGAALPLILIGHAKICNGFEWLSRQMNLEAHIKDADLIITGEGHIDDQTFMGKGTGQLAMLARKYGKKIVAIAGRANVSTPVFDEIYTLDRFNKSIEELMTNSKVYLKKISRDIACGLNLF</sequence>
<dbReference type="Proteomes" id="UP000181976">
    <property type="component" value="Unassembled WGS sequence"/>
</dbReference>
<dbReference type="InParanoid" id="A0A1I2EF34"/>
<proteinExistence type="inferred from homology"/>
<dbReference type="FunCoup" id="A0A1I2EF34">
    <property type="interactions" value="162"/>
</dbReference>
<keyword evidence="2 4" id="KW-0808">Transferase</keyword>
<evidence type="ECO:0000256" key="4">
    <source>
        <dbReference type="PIRNR" id="PIRNR006078"/>
    </source>
</evidence>
<comment type="similarity">
    <text evidence="1 4">Belongs to the glycerate kinase type-1 family.</text>
</comment>
<keyword evidence="6" id="KW-1185">Reference proteome</keyword>
<evidence type="ECO:0000313" key="6">
    <source>
        <dbReference type="Proteomes" id="UP000181976"/>
    </source>
</evidence>
<dbReference type="AlphaFoldDB" id="A0A1I2EF34"/>
<dbReference type="EMBL" id="FONA01000022">
    <property type="protein sequence ID" value="SFE90850.1"/>
    <property type="molecule type" value="Genomic_DNA"/>
</dbReference>
<dbReference type="PANTHER" id="PTHR21599:SF0">
    <property type="entry name" value="GLYCERATE KINASE"/>
    <property type="match status" value="1"/>
</dbReference>
<dbReference type="OrthoDB" id="9774290at2"/>
<dbReference type="eggNOG" id="COG1929">
    <property type="taxonomic scope" value="Bacteria"/>
</dbReference>
<dbReference type="NCBIfam" id="TIGR00045">
    <property type="entry name" value="glycerate kinase"/>
    <property type="match status" value="1"/>
</dbReference>
<dbReference type="InterPro" id="IPR018197">
    <property type="entry name" value="Glycerate_kinase_RE-like"/>
</dbReference>
<dbReference type="Pfam" id="PF02595">
    <property type="entry name" value="Gly_kinase"/>
    <property type="match status" value="1"/>
</dbReference>
<reference evidence="5 6" key="1">
    <citation type="submission" date="2016-10" db="EMBL/GenBank/DDBJ databases">
        <authorList>
            <person name="de Groot N.N."/>
        </authorList>
    </citation>
    <scope>NUCLEOTIDE SEQUENCE [LARGE SCALE GENOMIC DNA]</scope>
    <source>
        <strain evidence="5 6">DSM 19012</strain>
    </source>
</reference>